<proteinExistence type="predicted"/>
<organism evidence="2">
    <name type="scientific">Micrurus surinamensis</name>
    <name type="common">Surinam coral snake</name>
    <dbReference type="NCBI Taxonomy" id="129470"/>
    <lineage>
        <taxon>Eukaryota</taxon>
        <taxon>Metazoa</taxon>
        <taxon>Chordata</taxon>
        <taxon>Craniata</taxon>
        <taxon>Vertebrata</taxon>
        <taxon>Euteleostomi</taxon>
        <taxon>Lepidosauria</taxon>
        <taxon>Squamata</taxon>
        <taxon>Bifurcata</taxon>
        <taxon>Unidentata</taxon>
        <taxon>Episquamata</taxon>
        <taxon>Toxicofera</taxon>
        <taxon>Serpentes</taxon>
        <taxon>Colubroidea</taxon>
        <taxon>Elapidae</taxon>
        <taxon>Elapinae</taxon>
        <taxon>Micrurus</taxon>
    </lineage>
</organism>
<reference evidence="2" key="2">
    <citation type="submission" date="2017-11" db="EMBL/GenBank/DDBJ databases">
        <title>Coralsnake Venomics: Analyses of Venom Gland Transcriptomes and Proteomes of Six Brazilian Taxa.</title>
        <authorList>
            <person name="Aird S.D."/>
            <person name="Jorge da Silva N."/>
            <person name="Qiu L."/>
            <person name="Villar-Briones A."/>
            <person name="Aparecida-Saddi V."/>
            <person name="Campos-Telles M.P."/>
            <person name="Grau M."/>
            <person name="Mikheyev A.S."/>
        </authorList>
    </citation>
    <scope>NUCLEOTIDE SEQUENCE</scope>
    <source>
        <tissue evidence="2">Venom_gland</tissue>
    </source>
</reference>
<dbReference type="PANTHER" id="PTHR33332">
    <property type="entry name" value="REVERSE TRANSCRIPTASE DOMAIN-CONTAINING PROTEIN"/>
    <property type="match status" value="1"/>
</dbReference>
<sequence length="112" mass="12606">MALHYTLQHLESPNTYARVIFVDFSSAFNTIIPDILLNKLNQLAVPEHTYKWIVSFLTDRKQQVKLGVITSDTCTISTSLPQQGCVLSQLLFSLYTNDCISNDPSVKILVCL</sequence>
<accession>A0A2D4PI68</accession>
<evidence type="ECO:0000313" key="2">
    <source>
        <dbReference type="EMBL" id="LAB57757.1"/>
    </source>
</evidence>
<dbReference type="InterPro" id="IPR000477">
    <property type="entry name" value="RT_dom"/>
</dbReference>
<dbReference type="Pfam" id="PF00078">
    <property type="entry name" value="RVT_1"/>
    <property type="match status" value="1"/>
</dbReference>
<reference evidence="2" key="1">
    <citation type="submission" date="2017-07" db="EMBL/GenBank/DDBJ databases">
        <authorList>
            <person name="Mikheyev A."/>
            <person name="Grau M."/>
        </authorList>
    </citation>
    <scope>NUCLEOTIDE SEQUENCE</scope>
    <source>
        <tissue evidence="2">Venom_gland</tissue>
    </source>
</reference>
<dbReference type="EMBL" id="IACN01078168">
    <property type="protein sequence ID" value="LAB57757.1"/>
    <property type="molecule type" value="Transcribed_RNA"/>
</dbReference>
<protein>
    <recommendedName>
        <fullName evidence="1">Reverse transcriptase domain-containing protein</fullName>
    </recommendedName>
</protein>
<name>A0A2D4PI68_MICSU</name>
<evidence type="ECO:0000259" key="1">
    <source>
        <dbReference type="Pfam" id="PF00078"/>
    </source>
</evidence>
<feature type="domain" description="Reverse transcriptase" evidence="1">
    <location>
        <begin position="8"/>
        <end position="100"/>
    </location>
</feature>
<dbReference type="AlphaFoldDB" id="A0A2D4PI68"/>